<evidence type="ECO:0000313" key="1">
    <source>
        <dbReference type="EMBL" id="CAD6231939.1"/>
    </source>
</evidence>
<keyword evidence="2" id="KW-1185">Reference proteome</keyword>
<dbReference type="EMBL" id="CAJGYO010000005">
    <property type="protein sequence ID" value="CAD6231939.1"/>
    <property type="molecule type" value="Genomic_DNA"/>
</dbReference>
<evidence type="ECO:0000313" key="2">
    <source>
        <dbReference type="Proteomes" id="UP000604825"/>
    </source>
</evidence>
<organism evidence="1 2">
    <name type="scientific">Miscanthus lutarioriparius</name>
    <dbReference type="NCBI Taxonomy" id="422564"/>
    <lineage>
        <taxon>Eukaryota</taxon>
        <taxon>Viridiplantae</taxon>
        <taxon>Streptophyta</taxon>
        <taxon>Embryophyta</taxon>
        <taxon>Tracheophyta</taxon>
        <taxon>Spermatophyta</taxon>
        <taxon>Magnoliopsida</taxon>
        <taxon>Liliopsida</taxon>
        <taxon>Poales</taxon>
        <taxon>Poaceae</taxon>
        <taxon>PACMAD clade</taxon>
        <taxon>Panicoideae</taxon>
        <taxon>Andropogonodae</taxon>
        <taxon>Andropogoneae</taxon>
        <taxon>Saccharinae</taxon>
        <taxon>Miscanthus</taxon>
    </lineage>
</organism>
<sequence>MEASILGQPPPLININGDGCLKAPASIKRLTEASKAPAFVMSRLTITIDWRWLQCPPPLRFLRSEGRYPAVEGASALILFPFLPPLFLLRVRVETLVPLELRWKVRRRRGFGSRTRCHMEGNVARVCMNKMSWEFISTFCGLSTYVQAFHVIESANTNEGIKDMSTTALITVTVGQANARQIKNEFRLKAGPNSTWRWYAKRIGEGKYQMRFPNAQTIDDLAHFTKLRMRSMPEVVVKVEKWNPTTGSKGPLDVAWFRITNIPYEKRSYSNVCMVASKVGLPLEVDKENLNNNDYVRVKIGCRDVTKVPASTDGVLDFNFYDYFF</sequence>
<dbReference type="AlphaFoldDB" id="A0A811P1M7"/>
<gene>
    <name evidence="1" type="ORF">NCGR_LOCUS21775</name>
</gene>
<dbReference type="Proteomes" id="UP000604825">
    <property type="component" value="Unassembled WGS sequence"/>
</dbReference>
<protein>
    <recommendedName>
        <fullName evidence="3">DUF4283 domain-containing protein</fullName>
    </recommendedName>
</protein>
<accession>A0A811P1M7</accession>
<reference evidence="1" key="1">
    <citation type="submission" date="2020-10" db="EMBL/GenBank/DDBJ databases">
        <authorList>
            <person name="Han B."/>
            <person name="Lu T."/>
            <person name="Zhao Q."/>
            <person name="Huang X."/>
            <person name="Zhao Y."/>
        </authorList>
    </citation>
    <scope>NUCLEOTIDE SEQUENCE</scope>
</reference>
<evidence type="ECO:0008006" key="3">
    <source>
        <dbReference type="Google" id="ProtNLM"/>
    </source>
</evidence>
<comment type="caution">
    <text evidence="1">The sequence shown here is derived from an EMBL/GenBank/DDBJ whole genome shotgun (WGS) entry which is preliminary data.</text>
</comment>
<dbReference type="OrthoDB" id="693520at2759"/>
<dbReference type="PANTHER" id="PTHR33170:SF22">
    <property type="entry name" value="OS10G0417100 PROTEIN"/>
    <property type="match status" value="1"/>
</dbReference>
<proteinExistence type="predicted"/>
<name>A0A811P1M7_9POAL</name>
<dbReference type="PANTHER" id="PTHR33170">
    <property type="entry name" value="DUF4283 DOMAIN-CONTAINING PROTEIN-RELATED"/>
    <property type="match status" value="1"/>
</dbReference>